<keyword evidence="5 13" id="KW-0375">Hydrogen ion transport</keyword>
<feature type="coiled-coil region" evidence="15">
    <location>
        <begin position="32"/>
        <end position="102"/>
    </location>
</feature>
<keyword evidence="13" id="KW-1003">Cell membrane</keyword>
<evidence type="ECO:0000256" key="3">
    <source>
        <dbReference type="ARBA" id="ARBA00022547"/>
    </source>
</evidence>
<comment type="function">
    <text evidence="11">Component of the F(0) channel, it forms part of the peripheral stalk, linking F(1) to F(0). The b'-subunit is a diverged and duplicated form of b found in plants and photosynthetic bacteria.</text>
</comment>
<sequence>MAILYDTYFVVALSFVLFLAILWRYDVHGMVLRALDARADRIRSELDEAKRLREEAQALLASYERRQKEVESTAQDIVARAREDAKFAAEQAKADLQNAVDRRLRAATDQIAAAEGAAMREVKDKAVAVAIAAAEDVLRGRMTPEASAARIDASIRDVAVRLN</sequence>
<comment type="subunit">
    <text evidence="13">F-type ATPases have 2 components, F(1) - the catalytic core - and F(0) - the membrane proton channel. F(1) has five subunits: alpha(3), beta(3), gamma(1), delta(1), epsilon(1). F(0) has three main subunits: a(1), b(2) and c(10-14). The alpha and beta chains form an alternating ring which encloses part of the gamma chain. F(1) is attached to F(0) by a central stalk formed by the gamma and epsilon chains, while a peripheral stalk is formed by the delta and b chains.</text>
</comment>
<protein>
    <recommendedName>
        <fullName evidence="13">ATP synthase subunit b</fullName>
    </recommendedName>
    <alternativeName>
        <fullName evidence="13">ATP synthase F(0) sector subunit b</fullName>
    </alternativeName>
    <alternativeName>
        <fullName evidence="13">ATPase subunit I</fullName>
    </alternativeName>
    <alternativeName>
        <fullName evidence="13">F-type ATPase subunit b</fullName>
        <shortName evidence="13">F-ATPase subunit b</shortName>
    </alternativeName>
</protein>
<dbReference type="STRING" id="89524.SAMN05444370_104131"/>
<dbReference type="Pfam" id="PF00430">
    <property type="entry name" value="ATP-synt_B"/>
    <property type="match status" value="1"/>
</dbReference>
<evidence type="ECO:0000256" key="14">
    <source>
        <dbReference type="RuleBase" id="RU003848"/>
    </source>
</evidence>
<dbReference type="HAMAP" id="MF_01398">
    <property type="entry name" value="ATP_synth_b_bprime"/>
    <property type="match status" value="1"/>
</dbReference>
<comment type="function">
    <text evidence="10 13">F(1)F(0) ATP synthase produces ATP from ADP in the presence of a proton or sodium gradient. F-type ATPases consist of two structural domains, F(1) containing the extramembraneous catalytic core and F(0) containing the membrane proton channel, linked together by a central stalk and a peripheral stalk. During catalysis, ATP synthesis in the catalytic domain of F(1) is coupled via a rotary mechanism of the central stalk subunits to proton translocation.</text>
</comment>
<comment type="similarity">
    <text evidence="1 13 14">Belongs to the ATPase B chain family.</text>
</comment>
<dbReference type="CDD" id="cd06503">
    <property type="entry name" value="ATP-synt_Fo_b"/>
    <property type="match status" value="1"/>
</dbReference>
<evidence type="ECO:0000313" key="17">
    <source>
        <dbReference type="Proteomes" id="UP000198703"/>
    </source>
</evidence>
<keyword evidence="15" id="KW-0175">Coiled coil</keyword>
<keyword evidence="7 13" id="KW-0406">Ion transport</keyword>
<dbReference type="GO" id="GO:0045259">
    <property type="term" value="C:proton-transporting ATP synthase complex"/>
    <property type="evidence" value="ECO:0007669"/>
    <property type="project" value="UniProtKB-KW"/>
</dbReference>
<dbReference type="GO" id="GO:0046933">
    <property type="term" value="F:proton-transporting ATP synthase activity, rotational mechanism"/>
    <property type="evidence" value="ECO:0007669"/>
    <property type="project" value="UniProtKB-UniRule"/>
</dbReference>
<keyword evidence="9 13" id="KW-0066">ATP synthesis</keyword>
<keyword evidence="3 13" id="KW-0138">CF(0)</keyword>
<dbReference type="Proteomes" id="UP000198703">
    <property type="component" value="Unassembled WGS sequence"/>
</dbReference>
<comment type="subcellular location">
    <subcellularLocation>
        <location evidence="13">Cell membrane</location>
        <topology evidence="13">Single-pass membrane protein</topology>
    </subcellularLocation>
    <subcellularLocation>
        <location evidence="12">Endomembrane system</location>
        <topology evidence="12">Single-pass membrane protein</topology>
    </subcellularLocation>
</comment>
<evidence type="ECO:0000256" key="11">
    <source>
        <dbReference type="ARBA" id="ARBA00025614"/>
    </source>
</evidence>
<reference evidence="16 17" key="1">
    <citation type="submission" date="2016-10" db="EMBL/GenBank/DDBJ databases">
        <authorList>
            <person name="de Groot N.N."/>
        </authorList>
    </citation>
    <scope>NUCLEOTIDE SEQUENCE [LARGE SCALE GENOMIC DNA]</scope>
    <source>
        <strain evidence="16 17">DSM 15345</strain>
    </source>
</reference>
<dbReference type="GO" id="GO:0046961">
    <property type="term" value="F:proton-transporting ATPase activity, rotational mechanism"/>
    <property type="evidence" value="ECO:0007669"/>
    <property type="project" value="TreeGrafter"/>
</dbReference>
<dbReference type="PANTHER" id="PTHR33445:SF1">
    <property type="entry name" value="ATP SYNTHASE SUBUNIT B"/>
    <property type="match status" value="1"/>
</dbReference>
<evidence type="ECO:0000256" key="9">
    <source>
        <dbReference type="ARBA" id="ARBA00023310"/>
    </source>
</evidence>
<name>A0A1H4A9K0_9RHOB</name>
<dbReference type="GO" id="GO:0005886">
    <property type="term" value="C:plasma membrane"/>
    <property type="evidence" value="ECO:0007669"/>
    <property type="project" value="UniProtKB-SubCell"/>
</dbReference>
<keyword evidence="2 13" id="KW-0813">Transport</keyword>
<accession>A0A1H4A9K0</accession>
<evidence type="ECO:0000313" key="16">
    <source>
        <dbReference type="EMBL" id="SEA32669.1"/>
    </source>
</evidence>
<evidence type="ECO:0000256" key="5">
    <source>
        <dbReference type="ARBA" id="ARBA00022781"/>
    </source>
</evidence>
<evidence type="ECO:0000256" key="12">
    <source>
        <dbReference type="ARBA" id="ARBA00037847"/>
    </source>
</evidence>
<dbReference type="InterPro" id="IPR002146">
    <property type="entry name" value="ATP_synth_b/b'su_bac/chlpt"/>
</dbReference>
<evidence type="ECO:0000256" key="2">
    <source>
        <dbReference type="ARBA" id="ARBA00022448"/>
    </source>
</evidence>
<dbReference type="RefSeq" id="WP_093251997.1">
    <property type="nucleotide sequence ID" value="NZ_FNQM01000004.1"/>
</dbReference>
<evidence type="ECO:0000256" key="7">
    <source>
        <dbReference type="ARBA" id="ARBA00023065"/>
    </source>
</evidence>
<dbReference type="EMBL" id="FNQM01000004">
    <property type="protein sequence ID" value="SEA32669.1"/>
    <property type="molecule type" value="Genomic_DNA"/>
</dbReference>
<gene>
    <name evidence="13" type="primary">atpF</name>
    <name evidence="16" type="ORF">SAMN05444370_104131</name>
</gene>
<evidence type="ECO:0000256" key="10">
    <source>
        <dbReference type="ARBA" id="ARBA00025198"/>
    </source>
</evidence>
<keyword evidence="4 13" id="KW-0812">Transmembrane</keyword>
<dbReference type="InterPro" id="IPR050059">
    <property type="entry name" value="ATP_synthase_B_chain"/>
</dbReference>
<proteinExistence type="inferred from homology"/>
<organism evidence="16 17">
    <name type="scientific">Rubrimonas cliftonensis</name>
    <dbReference type="NCBI Taxonomy" id="89524"/>
    <lineage>
        <taxon>Bacteria</taxon>
        <taxon>Pseudomonadati</taxon>
        <taxon>Pseudomonadota</taxon>
        <taxon>Alphaproteobacteria</taxon>
        <taxon>Rhodobacterales</taxon>
        <taxon>Paracoccaceae</taxon>
        <taxon>Rubrimonas</taxon>
    </lineage>
</organism>
<keyword evidence="6 13" id="KW-1133">Transmembrane helix</keyword>
<evidence type="ECO:0000256" key="4">
    <source>
        <dbReference type="ARBA" id="ARBA00022692"/>
    </source>
</evidence>
<evidence type="ECO:0000256" key="8">
    <source>
        <dbReference type="ARBA" id="ARBA00023136"/>
    </source>
</evidence>
<evidence type="ECO:0000256" key="6">
    <source>
        <dbReference type="ARBA" id="ARBA00022989"/>
    </source>
</evidence>
<evidence type="ECO:0000256" key="15">
    <source>
        <dbReference type="SAM" id="Coils"/>
    </source>
</evidence>
<evidence type="ECO:0000256" key="13">
    <source>
        <dbReference type="HAMAP-Rule" id="MF_01398"/>
    </source>
</evidence>
<keyword evidence="17" id="KW-1185">Reference proteome</keyword>
<dbReference type="AlphaFoldDB" id="A0A1H4A9K0"/>
<dbReference type="OrthoDB" id="8479836at2"/>
<feature type="transmembrane region" description="Helical" evidence="13">
    <location>
        <begin position="6"/>
        <end position="25"/>
    </location>
</feature>
<keyword evidence="8 13" id="KW-0472">Membrane</keyword>
<dbReference type="GO" id="GO:0012505">
    <property type="term" value="C:endomembrane system"/>
    <property type="evidence" value="ECO:0007669"/>
    <property type="project" value="UniProtKB-SubCell"/>
</dbReference>
<dbReference type="PANTHER" id="PTHR33445">
    <property type="entry name" value="ATP SYNTHASE SUBUNIT B', CHLOROPLASTIC"/>
    <property type="match status" value="1"/>
</dbReference>
<evidence type="ECO:0000256" key="1">
    <source>
        <dbReference type="ARBA" id="ARBA00005513"/>
    </source>
</evidence>